<proteinExistence type="predicted"/>
<dbReference type="EMBL" id="AP019368">
    <property type="protein sequence ID" value="BBH52265.1"/>
    <property type="molecule type" value="Genomic_DNA"/>
</dbReference>
<feature type="signal peptide" evidence="1">
    <location>
        <begin position="1"/>
        <end position="28"/>
    </location>
</feature>
<evidence type="ECO:0008006" key="4">
    <source>
        <dbReference type="Google" id="ProtNLM"/>
    </source>
</evidence>
<reference evidence="2 3" key="1">
    <citation type="submission" date="2018-12" db="EMBL/GenBank/DDBJ databases">
        <title>Rubrispira sanarue gen. nov., sp., nov., a member of the order Silvanigrellales, isolated from a brackish lake in Hamamatsu Japan.</title>
        <authorList>
            <person name="Maejima Y."/>
            <person name="Iino T."/>
            <person name="Muraguchi Y."/>
            <person name="Fukuda K."/>
            <person name="Nojiri H."/>
            <person name="Ohkuma M."/>
            <person name="Moriuchi R."/>
            <person name="Dohra H."/>
            <person name="Kimbara K."/>
            <person name="Shintani M."/>
        </authorList>
    </citation>
    <scope>NUCLEOTIDE SEQUENCE [LARGE SCALE GENOMIC DNA]</scope>
    <source>
        <strain evidence="2 3">RF1110005</strain>
    </source>
</reference>
<sequence length="372" mass="40051">MKMNIRKIFFNLFCKLSFLLIYNHCVNAQDISSLKKAASIYQNPFDLASGGASMTRATQEGVLFANPSLPAFGEGIIRSIFFKNTVSVGAQSIGFLNDAAAAFGSFNTTQLQNLLGDIVKKPVYFGLDSAAGIVTSSFSIAGFSSAKIDLNGRQFGILGLPNIQIKSNGFLGVASAISTQFANTLAIGIGPKYIYNAEINADLGVNDILNASQAQSIITNALKKGTAISTDIGVTLQKRTKHFDVRLAGVVADVGNTQFTGGVPPWLQTYNAGVGLTLHDETNALHCALDFRDISDVYKEDLPKKVYMGCKLLITRIFGLGFGYLQGWPSYGFVLNLFLMRIEAGTYTKDAGNYQAGLLGRQVYFASLGFEL</sequence>
<dbReference type="Proteomes" id="UP000291236">
    <property type="component" value="Chromosome"/>
</dbReference>
<evidence type="ECO:0000256" key="1">
    <source>
        <dbReference type="SAM" id="SignalP"/>
    </source>
</evidence>
<protein>
    <recommendedName>
        <fullName evidence="4">DUF5723 domain-containing protein</fullName>
    </recommendedName>
</protein>
<dbReference type="KEGG" id="sbf:JCM31447_07060"/>
<gene>
    <name evidence="2" type="ORF">JCM31447_07060</name>
</gene>
<dbReference type="AlphaFoldDB" id="A0A4P2VSJ8"/>
<accession>A0A4P2VSJ8</accession>
<name>A0A4P2VSJ8_FLUSA</name>
<dbReference type="OrthoDB" id="5291251at2"/>
<feature type="chain" id="PRO_5020521956" description="DUF5723 domain-containing protein" evidence="1">
    <location>
        <begin position="29"/>
        <end position="372"/>
    </location>
</feature>
<organism evidence="2 3">
    <name type="scientific">Fluviispira sanaruensis</name>
    <dbReference type="NCBI Taxonomy" id="2493639"/>
    <lineage>
        <taxon>Bacteria</taxon>
        <taxon>Pseudomonadati</taxon>
        <taxon>Bdellovibrionota</taxon>
        <taxon>Oligoflexia</taxon>
        <taxon>Silvanigrellales</taxon>
        <taxon>Silvanigrellaceae</taxon>
        <taxon>Fluviispira</taxon>
    </lineage>
</organism>
<keyword evidence="3" id="KW-1185">Reference proteome</keyword>
<keyword evidence="1" id="KW-0732">Signal</keyword>
<evidence type="ECO:0000313" key="2">
    <source>
        <dbReference type="EMBL" id="BBH52265.1"/>
    </source>
</evidence>
<evidence type="ECO:0000313" key="3">
    <source>
        <dbReference type="Proteomes" id="UP000291236"/>
    </source>
</evidence>